<accession>A0ABU3UCN4</accession>
<comment type="similarity">
    <text evidence="1">Belongs to the short-chain dehydrogenases/reductases (SDR) family.</text>
</comment>
<name>A0ABU3UCN4_9ACTN</name>
<evidence type="ECO:0000256" key="1">
    <source>
        <dbReference type="ARBA" id="ARBA00006484"/>
    </source>
</evidence>
<dbReference type="Pfam" id="PF00106">
    <property type="entry name" value="adh_short"/>
    <property type="match status" value="1"/>
</dbReference>
<keyword evidence="4" id="KW-1185">Reference proteome</keyword>
<proteinExistence type="inferred from homology"/>
<dbReference type="EMBL" id="JARAKF010000001">
    <property type="protein sequence ID" value="MDU8991668.1"/>
    <property type="molecule type" value="Genomic_DNA"/>
</dbReference>
<dbReference type="SUPFAM" id="SSF51735">
    <property type="entry name" value="NAD(P)-binding Rossmann-fold domains"/>
    <property type="match status" value="1"/>
</dbReference>
<dbReference type="PANTHER" id="PTHR24321:SF8">
    <property type="entry name" value="ESTRADIOL 17-BETA-DEHYDROGENASE 8-RELATED"/>
    <property type="match status" value="1"/>
</dbReference>
<evidence type="ECO:0000256" key="2">
    <source>
        <dbReference type="ARBA" id="ARBA00023002"/>
    </source>
</evidence>
<dbReference type="Proteomes" id="UP001257627">
    <property type="component" value="Unassembled WGS sequence"/>
</dbReference>
<reference evidence="3 4" key="1">
    <citation type="submission" date="2023-02" db="EMBL/GenBank/DDBJ databases">
        <authorList>
            <person name="Maleckis M."/>
        </authorList>
    </citation>
    <scope>NUCLEOTIDE SEQUENCE [LARGE SCALE GENOMIC DNA]</scope>
    <source>
        <strain evidence="3 4">P8-A2</strain>
    </source>
</reference>
<dbReference type="InterPro" id="IPR002347">
    <property type="entry name" value="SDR_fam"/>
</dbReference>
<protein>
    <submittedName>
        <fullName evidence="3">SDR family oxidoreductase</fullName>
    </submittedName>
</protein>
<dbReference type="InterPro" id="IPR036291">
    <property type="entry name" value="NAD(P)-bd_dom_sf"/>
</dbReference>
<comment type="caution">
    <text evidence="3">The sequence shown here is derived from an EMBL/GenBank/DDBJ whole genome shotgun (WGS) entry which is preliminary data.</text>
</comment>
<dbReference type="PANTHER" id="PTHR24321">
    <property type="entry name" value="DEHYDROGENASES, SHORT CHAIN"/>
    <property type="match status" value="1"/>
</dbReference>
<evidence type="ECO:0000313" key="4">
    <source>
        <dbReference type="Proteomes" id="UP001257627"/>
    </source>
</evidence>
<organism evidence="3 4">
    <name type="scientific">Streptomyces mirabilis</name>
    <dbReference type="NCBI Taxonomy" id="68239"/>
    <lineage>
        <taxon>Bacteria</taxon>
        <taxon>Bacillati</taxon>
        <taxon>Actinomycetota</taxon>
        <taxon>Actinomycetes</taxon>
        <taxon>Kitasatosporales</taxon>
        <taxon>Streptomycetaceae</taxon>
        <taxon>Streptomyces</taxon>
    </lineage>
</organism>
<gene>
    <name evidence="3" type="ORF">PU648_04585</name>
</gene>
<evidence type="ECO:0000313" key="3">
    <source>
        <dbReference type="EMBL" id="MDU8991668.1"/>
    </source>
</evidence>
<dbReference type="Gene3D" id="3.40.50.720">
    <property type="entry name" value="NAD(P)-binding Rossmann-like Domain"/>
    <property type="match status" value="3"/>
</dbReference>
<dbReference type="RefSeq" id="WP_143610473.1">
    <property type="nucleotide sequence ID" value="NZ_CP107955.1"/>
</dbReference>
<dbReference type="PRINTS" id="PR00081">
    <property type="entry name" value="GDHRDH"/>
</dbReference>
<keyword evidence="2" id="KW-0560">Oxidoreductase</keyword>
<sequence>MLDSLGGKTALVTGAGQGIGRAIAVEMARQGASAVAVADRNAQDHDRAVDSLSEEVWDAVYEVNLKAAWLTTKFAAPYLRRSPRGPAIVNAVDLSPVRCNCFCPGVIDTPLARGHFAAGEDRDAREREMTAPQLVDRPGRPEEVARLACFLASDSAAFITGAAYVIDGGALAWRGVKG</sequence>
<dbReference type="Pfam" id="PF13561">
    <property type="entry name" value="adh_short_C2"/>
    <property type="match status" value="1"/>
</dbReference>